<dbReference type="GO" id="GO:0005789">
    <property type="term" value="C:endoplasmic reticulum membrane"/>
    <property type="evidence" value="ECO:0007669"/>
    <property type="project" value="UniProtKB-SubCell"/>
</dbReference>
<comment type="subcellular location">
    <subcellularLocation>
        <location evidence="1">Endoplasmic reticulum membrane</location>
        <topology evidence="1">Peripheral membrane protein</topology>
    </subcellularLocation>
    <subcellularLocation>
        <location evidence="2">Preautophagosomal structure membrane</location>
        <topology evidence="2">Peripheral membrane protein</topology>
    </subcellularLocation>
</comment>
<dbReference type="GO" id="GO:0034727">
    <property type="term" value="P:piecemeal microautophagy of the nucleus"/>
    <property type="evidence" value="ECO:0007669"/>
    <property type="project" value="TreeGrafter"/>
</dbReference>
<dbReference type="OrthoDB" id="18982at2759"/>
<evidence type="ECO:0000256" key="9">
    <source>
        <dbReference type="ARBA" id="ARBA00023136"/>
    </source>
</evidence>
<keyword evidence="14" id="KW-1185">Reference proteome</keyword>
<keyword evidence="13" id="KW-0812">Transmembrane</keyword>
<dbReference type="KEGG" id="tet:TTHERM_00383500"/>
<comment type="similarity">
    <text evidence="3">Belongs to the ATG2 family.</text>
</comment>
<dbReference type="GO" id="GO:0000045">
    <property type="term" value="P:autophagosome assembly"/>
    <property type="evidence" value="ECO:0007669"/>
    <property type="project" value="TreeGrafter"/>
</dbReference>
<keyword evidence="7" id="KW-0072">Autophagy</keyword>
<feature type="compositionally biased region" description="Basic and acidic residues" evidence="12">
    <location>
        <begin position="1084"/>
        <end position="1101"/>
    </location>
</feature>
<evidence type="ECO:0000256" key="7">
    <source>
        <dbReference type="ARBA" id="ARBA00023006"/>
    </source>
</evidence>
<evidence type="ECO:0000256" key="6">
    <source>
        <dbReference type="ARBA" id="ARBA00022824"/>
    </source>
</evidence>
<evidence type="ECO:0000313" key="13">
    <source>
        <dbReference type="EMBL" id="EAR95290.2"/>
    </source>
</evidence>
<dbReference type="GeneID" id="7838023"/>
<feature type="region of interest" description="Disordered" evidence="12">
    <location>
        <begin position="1069"/>
        <end position="1119"/>
    </location>
</feature>
<reference evidence="14" key="1">
    <citation type="journal article" date="2006" name="PLoS Biol.">
        <title>Macronuclear genome sequence of the ciliate Tetrahymena thermophila, a model eukaryote.</title>
        <authorList>
            <person name="Eisen J.A."/>
            <person name="Coyne R.S."/>
            <person name="Wu M."/>
            <person name="Wu D."/>
            <person name="Thiagarajan M."/>
            <person name="Wortman J.R."/>
            <person name="Badger J.H."/>
            <person name="Ren Q."/>
            <person name="Amedeo P."/>
            <person name="Jones K.M."/>
            <person name="Tallon L.J."/>
            <person name="Delcher A.L."/>
            <person name="Salzberg S.L."/>
            <person name="Silva J.C."/>
            <person name="Haas B.J."/>
            <person name="Majoros W.H."/>
            <person name="Farzad M."/>
            <person name="Carlton J.M."/>
            <person name="Smith R.K. Jr."/>
            <person name="Garg J."/>
            <person name="Pearlman R.E."/>
            <person name="Karrer K.M."/>
            <person name="Sun L."/>
            <person name="Manning G."/>
            <person name="Elde N.C."/>
            <person name="Turkewitz A.P."/>
            <person name="Asai D.J."/>
            <person name="Wilkes D.E."/>
            <person name="Wang Y."/>
            <person name="Cai H."/>
            <person name="Collins K."/>
            <person name="Stewart B.A."/>
            <person name="Lee S.R."/>
            <person name="Wilamowska K."/>
            <person name="Weinberg Z."/>
            <person name="Ruzzo W.L."/>
            <person name="Wloga D."/>
            <person name="Gaertig J."/>
            <person name="Frankel J."/>
            <person name="Tsao C.-C."/>
            <person name="Gorovsky M.A."/>
            <person name="Keeling P.J."/>
            <person name="Waller R.F."/>
            <person name="Patron N.J."/>
            <person name="Cherry J.M."/>
            <person name="Stover N.A."/>
            <person name="Krieger C.J."/>
            <person name="del Toro C."/>
            <person name="Ryder H.F."/>
            <person name="Williamson S.C."/>
            <person name="Barbeau R.A."/>
            <person name="Hamilton E.P."/>
            <person name="Orias E."/>
        </authorList>
    </citation>
    <scope>NUCLEOTIDE SEQUENCE [LARGE SCALE GENOMIC DNA]</scope>
    <source>
        <strain evidence="14">SB210</strain>
    </source>
</reference>
<gene>
    <name evidence="13" type="ORF">TTHERM_00383500</name>
</gene>
<evidence type="ECO:0000256" key="11">
    <source>
        <dbReference type="ARBA" id="ARBA00024615"/>
    </source>
</evidence>
<dbReference type="STRING" id="312017.Q23F63"/>
<dbReference type="HOGENOM" id="CLU_227824_0_0_1"/>
<evidence type="ECO:0000256" key="1">
    <source>
        <dbReference type="ARBA" id="ARBA00004406"/>
    </source>
</evidence>
<dbReference type="Proteomes" id="UP000009168">
    <property type="component" value="Unassembled WGS sequence"/>
</dbReference>
<dbReference type="EMBL" id="GG662706">
    <property type="protein sequence ID" value="EAR95290.2"/>
    <property type="molecule type" value="Genomic_DNA"/>
</dbReference>
<dbReference type="PANTHER" id="PTHR13190">
    <property type="entry name" value="AUTOPHAGY-RELATED 2, ISOFORM A"/>
    <property type="match status" value="1"/>
</dbReference>
<keyword evidence="5" id="KW-0813">Transport</keyword>
<evidence type="ECO:0000256" key="2">
    <source>
        <dbReference type="ARBA" id="ARBA00004623"/>
    </source>
</evidence>
<keyword evidence="8" id="KW-0445">Lipid transport</keyword>
<dbReference type="InParanoid" id="Q23F63"/>
<evidence type="ECO:0000256" key="5">
    <source>
        <dbReference type="ARBA" id="ARBA00022448"/>
    </source>
</evidence>
<evidence type="ECO:0000256" key="4">
    <source>
        <dbReference type="ARBA" id="ARBA00018070"/>
    </source>
</evidence>
<feature type="compositionally biased region" description="Low complexity" evidence="12">
    <location>
        <begin position="1069"/>
        <end position="1079"/>
    </location>
</feature>
<evidence type="ECO:0000256" key="3">
    <source>
        <dbReference type="ARBA" id="ARBA00009714"/>
    </source>
</evidence>
<accession>Q23F63</accession>
<dbReference type="GO" id="GO:0061723">
    <property type="term" value="P:glycophagy"/>
    <property type="evidence" value="ECO:0007669"/>
    <property type="project" value="TreeGrafter"/>
</dbReference>
<dbReference type="GO" id="GO:0000422">
    <property type="term" value="P:autophagy of mitochondrion"/>
    <property type="evidence" value="ECO:0007669"/>
    <property type="project" value="TreeGrafter"/>
</dbReference>
<dbReference type="GO" id="GO:0061709">
    <property type="term" value="P:reticulophagy"/>
    <property type="evidence" value="ECO:0007669"/>
    <property type="project" value="TreeGrafter"/>
</dbReference>
<protein>
    <recommendedName>
        <fullName evidence="4">Autophagy-related protein 2</fullName>
    </recommendedName>
</protein>
<keyword evidence="6" id="KW-0256">Endoplasmic reticulum</keyword>
<evidence type="ECO:0000313" key="14">
    <source>
        <dbReference type="Proteomes" id="UP000009168"/>
    </source>
</evidence>
<evidence type="ECO:0000256" key="8">
    <source>
        <dbReference type="ARBA" id="ARBA00023055"/>
    </source>
</evidence>
<sequence>MNRIKDGIFSFIGGLAGILPSFNPIVETLVKNIVQKYLGQYVDIKQFQLKSIQDISLENVNLKIEEINSKILYKSPFIMTYGQIGKMKIQIPIQDLLTKQSKAEINQVEIHLRPNGKNISHNYFRKQENKEKSDTQKLQENEDYDPNKVNELKNILLKVALTSKVSVKDLVVKIFLQSTMSSNSSEEVYFMLRISEITSNEESKKNCLDNSQVKFDFMEQSQISMTMVGNPPNLNHNPSSVDSVPSFNLKVSNINLFILKDSSLNPQEFYNLQAKAHHQDDFKSNSSSSNVKQLQKEMKFPYQYPPHNHPTNILYVPNIFLDAVYNQRENDIQLTTELNSFEIMIEPYQLKVIWKIIEIIECWQKQIKCLQLLLITKDEKIKEIIIENNKNWTNEQESQIKNNEINQNNLIEESFVEDLLQKTVVEMEKSHQRDSKQLFNFQNSQQEKPSNQSFFNQSILVQNNQLPHFGLNRKQAELENSDFESSVIFNKSQLGKIIEVNVEQKSNANTISVKFLLSKCCIYVLKGSERKIDQNTSIEYSREWKYSKKRSLISQLQQNEQENLDNQNIFGNNTFNQVKKPVNMHIPCSYYMLKIANLEFNFQKDNYVKKFDADMRSFELMDVLLINHDPKQSHHRFQHFKFHHQKQQYQKQNSQIKDGLQDKISSTFWKSQQKDLEFQDERKTESNYLIKYQIDKQSHYCVNYIIYYNCKQNRQKKEKISKSEDLKIHSIINDFWNTEKKERKERCKNIQNAKKREEESLYEFNMRQFYPNSYNKLIGKSEDESSQNMLQKGSNNTSQHKFFTMTQKIRSIPMNQKSNLKEKQEEEIQSDELCANFFLDKLFINLDMKIMHDVALIQCPLSKYAHYHEKICQDLDQKIPKYEIPREIKKLLKSLNKNVLEFDIKLNLISCNLLTYGFKNFYISSSEVDNIYSNYAKWGCLCEVTDQQQICKKSNCFEELKNQRGSYKPHYLNITWVNPEILFVQKKDVNINFNEINIFSVNFQTEEFHKIIHIGRNFVLTQQNMENHFELTYPSILKYRVQREGQKEVLETLSQQIIETSEVEKKLDVQNLKKQQQQQSGGERQNEKEEKKSQKKSEIFHQNKGNKNQYDDRFYHDNEQNPDLNKVKVGLNIGIPILELYIQDEDLNTIGDIVFSLLTFMNLIDQFKYKSAIYKSFFENLQQKAILQSDNILIRIICSEVNIHYQKQDLQAEQNPLNQSKSQISQRFRLPKDYCLQQTLIFHMKDLGLEVLFNKEIKKEDDIKNFKLAMKISIGINTLMVIDNSLSNLISQSSNSNMDSLQNESNIIENFPKNIHLFRIQSVFLGIIKQENILIYKMNLSQQSQNSYQELYNLMASRQDDEFENDNSTKNNNQSNKSNLKAKKMILAIKILQQRINSLDNQLSLQMIFKKKQHEKPFREAKSKQQLDFRGLCLNQSVISLLPLSQSKLVLHFFESIQKFMLNDKINSDIMVKNEFKEYVFRDFILFRDVKIDIFPTPSCQLYSNFGQLLTNEVLEFISQNNNFNLSDRFMSNYRAVLSIEKLHIQKFQRREQRNCSKQIQINQKDYDNEEQFYEKVEEKIKQQNKVEKLLDVLDLKISKIQLDFLYQKDFNTSIDPFMIDFMFTNNSDQAIQSMGFSKIGIIFDLELNKLNTEILQLKVDGIQLGFFSDTLAKLPYFIDVLIFSLKYNQEQNKYILEAIDQAKAAIDQKDLEVQMAIYKTKIQNIYKNNNYHPFYPSDGIEVSSQLNKSVFQMNFQNEGRSNLLEQPVKEVEQENDENEEEQKKGYHKLEMSNSSQFEQFDESFEKIDGDEYVIDEKSLKENNRIIIDIQFVKIFLQEGLGFDFTSVNSNYNANKQMFLSNQIQASNKQQSQDQNIQQKIKDQMESDRNLISFKNKQEKDEEKSMNSIDADSNQNQIKQLNLQNQIKENEQEAQQQNQNQWLKERVINNYLEKQQTQTVSDQNILIVREKAGKKSAESLLFKIENIFFQIKSFEKNDQNIEKHVRVDINKIIAENGFQKYICLSTEKQKDSLLEQFLHLSFYIQIQEKTIVNNVLKADNRNANVDNQAQQKIKLINNTIKQIDLQMHQIIKISLSSQIAEMLKQFFKKQSQKEKKETKKILEDKFQKILNKHSMRQFSFNANYRNVQLIKDLMQENQQENFRIEKITSIDDLFIPEINIFISNKREGFDFSRLAKENGYFQIINIGEFHEIQVTLVQVTIYDKNIDAVGKVIIDQWMQEIKGNQKWQVASQLPLIKNIVNIGEGIFDLFYLPYSYYQQGMSVLDGTYQGVKKFVTNTTQESINLTSAVFSSLSSLIMKNAKGASSVISKAKNYFSESSDKNNQNNF</sequence>
<dbReference type="GO" id="GO:0043495">
    <property type="term" value="F:protein-membrane adaptor activity"/>
    <property type="evidence" value="ECO:0007669"/>
    <property type="project" value="TreeGrafter"/>
</dbReference>
<name>Q23F63_TETTS</name>
<dbReference type="RefSeq" id="XP_001015535.2">
    <property type="nucleotide sequence ID" value="XM_001015535.2"/>
</dbReference>
<comment type="catalytic activity">
    <reaction evidence="10">
        <text>a 1,2-diacyl-sn-glycero-3-phospho-L-serine(in) = a 1,2-diacyl-sn-glycero-3-phospho-L-serine(out)</text>
        <dbReference type="Rhea" id="RHEA:38663"/>
        <dbReference type="ChEBI" id="CHEBI:57262"/>
    </reaction>
</comment>
<dbReference type="GO" id="GO:0061908">
    <property type="term" value="C:phagophore"/>
    <property type="evidence" value="ECO:0007669"/>
    <property type="project" value="TreeGrafter"/>
</dbReference>
<proteinExistence type="inferred from homology"/>
<dbReference type="InterPro" id="IPR026849">
    <property type="entry name" value="ATG2"/>
</dbReference>
<dbReference type="GO" id="GO:0006869">
    <property type="term" value="P:lipid transport"/>
    <property type="evidence" value="ECO:0007669"/>
    <property type="project" value="UniProtKB-KW"/>
</dbReference>
<organism evidence="13 14">
    <name type="scientific">Tetrahymena thermophila (strain SB210)</name>
    <dbReference type="NCBI Taxonomy" id="312017"/>
    <lineage>
        <taxon>Eukaryota</taxon>
        <taxon>Sar</taxon>
        <taxon>Alveolata</taxon>
        <taxon>Ciliophora</taxon>
        <taxon>Intramacronucleata</taxon>
        <taxon>Oligohymenophorea</taxon>
        <taxon>Hymenostomatida</taxon>
        <taxon>Tetrahymenina</taxon>
        <taxon>Tetrahymenidae</taxon>
        <taxon>Tetrahymena</taxon>
    </lineage>
</organism>
<comment type="catalytic activity">
    <reaction evidence="11">
        <text>a 1,2-diacyl-sn-glycero-3-phosphoethanolamine(in) = a 1,2-diacyl-sn-glycero-3-phosphoethanolamine(out)</text>
        <dbReference type="Rhea" id="RHEA:38895"/>
        <dbReference type="ChEBI" id="CHEBI:64612"/>
    </reaction>
</comment>
<dbReference type="PANTHER" id="PTHR13190:SF1">
    <property type="entry name" value="AUTOPHAGY-RELATED 2, ISOFORM A"/>
    <property type="match status" value="1"/>
</dbReference>
<feature type="compositionally biased region" description="Basic and acidic residues" evidence="12">
    <location>
        <begin position="1109"/>
        <end position="1119"/>
    </location>
</feature>
<evidence type="ECO:0000256" key="12">
    <source>
        <dbReference type="SAM" id="MobiDB-lite"/>
    </source>
</evidence>
<feature type="region of interest" description="Disordered" evidence="12">
    <location>
        <begin position="1895"/>
        <end position="1915"/>
    </location>
</feature>
<dbReference type="GO" id="GO:0032266">
    <property type="term" value="F:phosphatidylinositol-3-phosphate binding"/>
    <property type="evidence" value="ECO:0007669"/>
    <property type="project" value="TreeGrafter"/>
</dbReference>
<feature type="compositionally biased region" description="Basic and acidic residues" evidence="12">
    <location>
        <begin position="1896"/>
        <end position="1905"/>
    </location>
</feature>
<keyword evidence="9" id="KW-0472">Membrane</keyword>
<evidence type="ECO:0000256" key="10">
    <source>
        <dbReference type="ARBA" id="ARBA00024479"/>
    </source>
</evidence>
<dbReference type="GO" id="GO:0034045">
    <property type="term" value="C:phagophore assembly site membrane"/>
    <property type="evidence" value="ECO:0007669"/>
    <property type="project" value="UniProtKB-SubCell"/>
</dbReference>